<dbReference type="Proteomes" id="UP000653454">
    <property type="component" value="Unassembled WGS sequence"/>
</dbReference>
<gene>
    <name evidence="2" type="ORF">PLXY2_LOCUS10210</name>
</gene>
<dbReference type="InterPro" id="IPR013289">
    <property type="entry name" value="CBFA2T1/2/3"/>
</dbReference>
<protein>
    <submittedName>
        <fullName evidence="2">(diamondback moth) hypothetical protein</fullName>
    </submittedName>
</protein>
<proteinExistence type="predicted"/>
<evidence type="ECO:0000313" key="2">
    <source>
        <dbReference type="EMBL" id="CAG9131263.1"/>
    </source>
</evidence>
<feature type="domain" description="NHR2-like" evidence="1">
    <location>
        <begin position="75"/>
        <end position="106"/>
    </location>
</feature>
<dbReference type="GO" id="GO:0005634">
    <property type="term" value="C:nucleus"/>
    <property type="evidence" value="ECO:0007669"/>
    <property type="project" value="TreeGrafter"/>
</dbReference>
<comment type="caution">
    <text evidence="2">The sequence shown here is derived from an EMBL/GenBank/DDBJ whole genome shotgun (WGS) entry which is preliminary data.</text>
</comment>
<dbReference type="GO" id="GO:0003714">
    <property type="term" value="F:transcription corepressor activity"/>
    <property type="evidence" value="ECO:0007669"/>
    <property type="project" value="InterPro"/>
</dbReference>
<dbReference type="PANTHER" id="PTHR10379">
    <property type="entry name" value="MTG8 ETO EIGHT TWENTY ONE PROTEIN"/>
    <property type="match status" value="1"/>
</dbReference>
<name>A0A8S4FSC4_PLUXY</name>
<dbReference type="PANTHER" id="PTHR10379:SF14">
    <property type="entry name" value="NERVY, ISOFORM D"/>
    <property type="match status" value="1"/>
</dbReference>
<keyword evidence="3" id="KW-1185">Reference proteome</keyword>
<dbReference type="Pfam" id="PF08788">
    <property type="entry name" value="NHR2"/>
    <property type="match status" value="1"/>
</dbReference>
<organism evidence="2 3">
    <name type="scientific">Plutella xylostella</name>
    <name type="common">Diamondback moth</name>
    <name type="synonym">Plutella maculipennis</name>
    <dbReference type="NCBI Taxonomy" id="51655"/>
    <lineage>
        <taxon>Eukaryota</taxon>
        <taxon>Metazoa</taxon>
        <taxon>Ecdysozoa</taxon>
        <taxon>Arthropoda</taxon>
        <taxon>Hexapoda</taxon>
        <taxon>Insecta</taxon>
        <taxon>Pterygota</taxon>
        <taxon>Neoptera</taxon>
        <taxon>Endopterygota</taxon>
        <taxon>Lepidoptera</taxon>
        <taxon>Glossata</taxon>
        <taxon>Ditrysia</taxon>
        <taxon>Yponomeutoidea</taxon>
        <taxon>Plutellidae</taxon>
        <taxon>Plutella</taxon>
    </lineage>
</organism>
<accession>A0A8S4FSC4</accession>
<evidence type="ECO:0000313" key="3">
    <source>
        <dbReference type="Proteomes" id="UP000653454"/>
    </source>
</evidence>
<dbReference type="AlphaFoldDB" id="A0A8S4FSC4"/>
<evidence type="ECO:0000259" key="1">
    <source>
        <dbReference type="Pfam" id="PF08788"/>
    </source>
</evidence>
<dbReference type="Gene3D" id="6.10.250.230">
    <property type="match status" value="1"/>
</dbReference>
<sequence length="166" mass="18241">MGAVTIDCPMGSFYGISHQFSETFGREILALVSNVVLKGFQRHGLIHINTGGISVRDVSSMNASFGDARPSLLKTDDEWRNINTMLNCILSMVEKTKRALAILQQRGERGAGGQLRHQARAAEIMAAAVRQTEDRVADVRRRAEDAVNQSLQTAHLNVILLSNILI</sequence>
<reference evidence="2" key="1">
    <citation type="submission" date="2020-11" db="EMBL/GenBank/DDBJ databases">
        <authorList>
            <person name="Whiteford S."/>
        </authorList>
    </citation>
    <scope>NUCLEOTIDE SEQUENCE</scope>
</reference>
<dbReference type="InterPro" id="IPR014896">
    <property type="entry name" value="NHR2"/>
</dbReference>
<dbReference type="EMBL" id="CAJHNJ030000044">
    <property type="protein sequence ID" value="CAG9131263.1"/>
    <property type="molecule type" value="Genomic_DNA"/>
</dbReference>